<accession>A0ABW1WWV0</accession>
<dbReference type="Proteomes" id="UP001596266">
    <property type="component" value="Unassembled WGS sequence"/>
</dbReference>
<gene>
    <name evidence="2" type="ORF">ACFP57_01800</name>
</gene>
<feature type="region of interest" description="Disordered" evidence="1">
    <location>
        <begin position="1"/>
        <end position="63"/>
    </location>
</feature>
<evidence type="ECO:0000256" key="1">
    <source>
        <dbReference type="SAM" id="MobiDB-lite"/>
    </source>
</evidence>
<dbReference type="RefSeq" id="WP_343884429.1">
    <property type="nucleotide sequence ID" value="NZ_BAAAKI010000002.1"/>
</dbReference>
<reference evidence="3" key="1">
    <citation type="journal article" date="2019" name="Int. J. Syst. Evol. Microbiol.">
        <title>The Global Catalogue of Microorganisms (GCM) 10K type strain sequencing project: providing services to taxonomists for standard genome sequencing and annotation.</title>
        <authorList>
            <consortium name="The Broad Institute Genomics Platform"/>
            <consortium name="The Broad Institute Genome Sequencing Center for Infectious Disease"/>
            <person name="Wu L."/>
            <person name="Ma J."/>
        </authorList>
    </citation>
    <scope>NUCLEOTIDE SEQUENCE [LARGE SCALE GENOMIC DNA]</scope>
    <source>
        <strain evidence="3">CGMCC 1.15277</strain>
    </source>
</reference>
<dbReference type="EMBL" id="JBHSUA010000007">
    <property type="protein sequence ID" value="MFC6395730.1"/>
    <property type="molecule type" value="Genomic_DNA"/>
</dbReference>
<feature type="compositionally biased region" description="Acidic residues" evidence="1">
    <location>
        <begin position="52"/>
        <end position="63"/>
    </location>
</feature>
<proteinExistence type="predicted"/>
<keyword evidence="3" id="KW-1185">Reference proteome</keyword>
<organism evidence="2 3">
    <name type="scientific">Luteococcus sanguinis</name>
    <dbReference type="NCBI Taxonomy" id="174038"/>
    <lineage>
        <taxon>Bacteria</taxon>
        <taxon>Bacillati</taxon>
        <taxon>Actinomycetota</taxon>
        <taxon>Actinomycetes</taxon>
        <taxon>Propionibacteriales</taxon>
        <taxon>Propionibacteriaceae</taxon>
        <taxon>Luteococcus</taxon>
    </lineage>
</organism>
<evidence type="ECO:0008006" key="4">
    <source>
        <dbReference type="Google" id="ProtNLM"/>
    </source>
</evidence>
<evidence type="ECO:0000313" key="2">
    <source>
        <dbReference type="EMBL" id="MFC6395730.1"/>
    </source>
</evidence>
<sequence length="63" mass="6759">MTQPGFNPPIPPLPADDADLTGVDAAVDEPREDEPTIVRSPDLDGDERADLDGEDEAVEDEEV</sequence>
<evidence type="ECO:0000313" key="3">
    <source>
        <dbReference type="Proteomes" id="UP001596266"/>
    </source>
</evidence>
<name>A0ABW1WWV0_9ACTN</name>
<feature type="compositionally biased region" description="Pro residues" evidence="1">
    <location>
        <begin position="1"/>
        <end position="14"/>
    </location>
</feature>
<protein>
    <recommendedName>
        <fullName evidence="4">Sugar ABC transporter ATPase</fullName>
    </recommendedName>
</protein>
<comment type="caution">
    <text evidence="2">The sequence shown here is derived from an EMBL/GenBank/DDBJ whole genome shotgun (WGS) entry which is preliminary data.</text>
</comment>